<feature type="compositionally biased region" description="Low complexity" evidence="1">
    <location>
        <begin position="202"/>
        <end position="212"/>
    </location>
</feature>
<evidence type="ECO:0000313" key="2">
    <source>
        <dbReference type="EMBL" id="CAK9105980.1"/>
    </source>
</evidence>
<proteinExistence type="predicted"/>
<organism evidence="2 3">
    <name type="scientific">Durusdinium trenchii</name>
    <dbReference type="NCBI Taxonomy" id="1381693"/>
    <lineage>
        <taxon>Eukaryota</taxon>
        <taxon>Sar</taxon>
        <taxon>Alveolata</taxon>
        <taxon>Dinophyceae</taxon>
        <taxon>Suessiales</taxon>
        <taxon>Symbiodiniaceae</taxon>
        <taxon>Durusdinium</taxon>
    </lineage>
</organism>
<feature type="non-terminal residue" evidence="2">
    <location>
        <position position="1"/>
    </location>
</feature>
<evidence type="ECO:0000256" key="1">
    <source>
        <dbReference type="SAM" id="MobiDB-lite"/>
    </source>
</evidence>
<evidence type="ECO:0000313" key="3">
    <source>
        <dbReference type="Proteomes" id="UP001642464"/>
    </source>
</evidence>
<comment type="caution">
    <text evidence="2">The sequence shown here is derived from an EMBL/GenBank/DDBJ whole genome shotgun (WGS) entry which is preliminary data.</text>
</comment>
<feature type="region of interest" description="Disordered" evidence="1">
    <location>
        <begin position="201"/>
        <end position="221"/>
    </location>
</feature>
<reference evidence="2 3" key="1">
    <citation type="submission" date="2024-02" db="EMBL/GenBank/DDBJ databases">
        <authorList>
            <person name="Chen Y."/>
            <person name="Shah S."/>
            <person name="Dougan E. K."/>
            <person name="Thang M."/>
            <person name="Chan C."/>
        </authorList>
    </citation>
    <scope>NUCLEOTIDE SEQUENCE [LARGE SCALE GENOMIC DNA]</scope>
</reference>
<dbReference type="EMBL" id="CAXAMM010042640">
    <property type="protein sequence ID" value="CAK9105980.1"/>
    <property type="molecule type" value="Genomic_DNA"/>
</dbReference>
<keyword evidence="3" id="KW-1185">Reference proteome</keyword>
<dbReference type="Proteomes" id="UP001642464">
    <property type="component" value="Unassembled WGS sequence"/>
</dbReference>
<name>A0ABP0S0X8_9DINO</name>
<protein>
    <submittedName>
        <fullName evidence="2">FO synthase subunit 1</fullName>
    </submittedName>
</protein>
<accession>A0ABP0S0X8</accession>
<gene>
    <name evidence="2" type="ORF">SCF082_LOCUS49375</name>
</gene>
<sequence>AIGLAAIDVNLGRAFYQAGVPVFLKGTGGPRAPHVFELDRRENLGVEELRESADPFWRLAPHANDVILRTKHNMADSRYTYNLVYYPCAVARVRLPLGLPAGLAPKNLLPADFKKDVLNKYYPVIREYGMIEAAEYLKDWVSGTLPLEPLGSNESKEARDQVTHYVASARKRLALKSAAEAWALGIPWAESIKICQRAFRQANPKPKALPKGAPKRRATRG</sequence>